<protein>
    <recommendedName>
        <fullName evidence="3">Tethering factor for nuclear proteasome STS1</fullName>
    </recommendedName>
</protein>
<evidence type="ECO:0000256" key="4">
    <source>
        <dbReference type="SAM" id="MobiDB-lite"/>
    </source>
</evidence>
<dbReference type="GO" id="GO:0071630">
    <property type="term" value="P:nuclear protein quality control by the ubiquitin-proteasome system"/>
    <property type="evidence" value="ECO:0007669"/>
    <property type="project" value="UniProtKB-UniRule"/>
</dbReference>
<dbReference type="GO" id="GO:0031965">
    <property type="term" value="C:nuclear membrane"/>
    <property type="evidence" value="ECO:0007669"/>
    <property type="project" value="TreeGrafter"/>
</dbReference>
<dbReference type="Pfam" id="PF08559">
    <property type="entry name" value="Cut8"/>
    <property type="match status" value="1"/>
</dbReference>
<dbReference type="STRING" id="35722.A0A0B7MW88"/>
<dbReference type="PANTHER" id="PTHR28032:SF1">
    <property type="entry name" value="FI02826P"/>
    <property type="match status" value="1"/>
</dbReference>
<dbReference type="InterPro" id="IPR013868">
    <property type="entry name" value="Cut8/Sts1_fam"/>
</dbReference>
<comment type="subcellular location">
    <subcellularLocation>
        <location evidence="3">Cytoplasm</location>
    </subcellularLocation>
    <subcellularLocation>
        <location evidence="3">Nucleus</location>
    </subcellularLocation>
</comment>
<feature type="region of interest" description="Disordered" evidence="4">
    <location>
        <begin position="1"/>
        <end position="27"/>
    </location>
</feature>
<dbReference type="GO" id="GO:0070628">
    <property type="term" value="F:proteasome binding"/>
    <property type="evidence" value="ECO:0007669"/>
    <property type="project" value="TreeGrafter"/>
</dbReference>
<evidence type="ECO:0000256" key="2">
    <source>
        <dbReference type="ARBA" id="ARBA00023242"/>
    </source>
</evidence>
<sequence length="289" mass="32613">MPSYQQEIARGRKRRNSEDEEMADASAIKPSVARRSFKCIKLSENSKRNQKKSTRNAYLATLEKDALINIITSLLGSQPQLQQDVMFNIPAPTILSTMNVLIDMERKFYNSFPFNKNGPGRDDYTFSRVRHGLSDLVDTISQYANHFTSAQVFPTTCFTFLDHATQIAHRLPTWDNEANNKSKRDLYQDLNDFWKLAIQTTSSNLRQGECYSPESVSEWAKSLAQHNSFTNGYFTEAVHDFTRQLGYMIGLPANNEIPEAANVTSTTPICHLAPLDATLTSASVVGARR</sequence>
<evidence type="ECO:0000256" key="1">
    <source>
        <dbReference type="ARBA" id="ARBA00006199"/>
    </source>
</evidence>
<dbReference type="EMBL" id="LN719072">
    <property type="protein sequence ID" value="CEP07149.1"/>
    <property type="molecule type" value="Genomic_DNA"/>
</dbReference>
<dbReference type="GO" id="GO:0031144">
    <property type="term" value="P:proteasome localization"/>
    <property type="evidence" value="ECO:0007669"/>
    <property type="project" value="UniProtKB-UniRule"/>
</dbReference>
<comment type="subunit">
    <text evidence="3">Binds the proteasome.</text>
</comment>
<dbReference type="InterPro" id="IPR038422">
    <property type="entry name" value="Cut8/Sts1_sf"/>
</dbReference>
<keyword evidence="6" id="KW-1185">Reference proteome</keyword>
<dbReference type="PANTHER" id="PTHR28032">
    <property type="entry name" value="FI02826P"/>
    <property type="match status" value="1"/>
</dbReference>
<accession>A0A0B7MW88</accession>
<dbReference type="Proteomes" id="UP000054107">
    <property type="component" value="Unassembled WGS sequence"/>
</dbReference>
<dbReference type="Gene3D" id="1.20.58.1590">
    <property type="entry name" value="Tethering factor for nuclear proteasome Cut8/Sts1"/>
    <property type="match status" value="1"/>
</dbReference>
<keyword evidence="2 3" id="KW-0539">Nucleus</keyword>
<evidence type="ECO:0000256" key="3">
    <source>
        <dbReference type="RuleBase" id="RU368013"/>
    </source>
</evidence>
<comment type="function">
    <text evidence="3">Involved in ubiquitin-mediated protein degradation. Regulatory factor in the ubiquitin/proteasome pathway that controls the turnover of proteasome substrates. Targets proteasomes to the nucleus and facilitates the degradation of nuclear proteins.</text>
</comment>
<gene>
    <name evidence="5" type="primary">PARPA_00424.1 scaffold 792</name>
</gene>
<dbReference type="OrthoDB" id="10061064at2759"/>
<dbReference type="GO" id="GO:0005737">
    <property type="term" value="C:cytoplasm"/>
    <property type="evidence" value="ECO:0007669"/>
    <property type="project" value="UniProtKB-SubCell"/>
</dbReference>
<name>A0A0B7MW88_9FUNG</name>
<evidence type="ECO:0000313" key="6">
    <source>
        <dbReference type="Proteomes" id="UP000054107"/>
    </source>
</evidence>
<evidence type="ECO:0000313" key="5">
    <source>
        <dbReference type="EMBL" id="CEP07149.1"/>
    </source>
</evidence>
<organism evidence="5 6">
    <name type="scientific">Parasitella parasitica</name>
    <dbReference type="NCBI Taxonomy" id="35722"/>
    <lineage>
        <taxon>Eukaryota</taxon>
        <taxon>Fungi</taxon>
        <taxon>Fungi incertae sedis</taxon>
        <taxon>Mucoromycota</taxon>
        <taxon>Mucoromycotina</taxon>
        <taxon>Mucoromycetes</taxon>
        <taxon>Mucorales</taxon>
        <taxon>Mucorineae</taxon>
        <taxon>Mucoraceae</taxon>
        <taxon>Parasitella</taxon>
    </lineage>
</organism>
<comment type="similarity">
    <text evidence="1 3">Belongs to the cut8/STS1 family.</text>
</comment>
<keyword evidence="3" id="KW-0813">Transport</keyword>
<keyword evidence="3" id="KW-0963">Cytoplasm</keyword>
<keyword evidence="3" id="KW-0653">Protein transport</keyword>
<dbReference type="AlphaFoldDB" id="A0A0B7MW88"/>
<dbReference type="GO" id="GO:0015031">
    <property type="term" value="P:protein transport"/>
    <property type="evidence" value="ECO:0007669"/>
    <property type="project" value="UniProtKB-UniRule"/>
</dbReference>
<reference evidence="5 6" key="1">
    <citation type="submission" date="2014-09" db="EMBL/GenBank/DDBJ databases">
        <authorList>
            <person name="Ellenberger Sabrina"/>
        </authorList>
    </citation>
    <scope>NUCLEOTIDE SEQUENCE [LARGE SCALE GENOMIC DNA]</scope>
    <source>
        <strain evidence="5 6">CBS 412.66</strain>
    </source>
</reference>
<proteinExistence type="inferred from homology"/>